<evidence type="ECO:0000256" key="2">
    <source>
        <dbReference type="ARBA" id="ARBA00023125"/>
    </source>
</evidence>
<dbReference type="GO" id="GO:0005829">
    <property type="term" value="C:cytosol"/>
    <property type="evidence" value="ECO:0007669"/>
    <property type="project" value="TreeGrafter"/>
</dbReference>
<keyword evidence="2" id="KW-0238">DNA-binding</keyword>
<dbReference type="PANTHER" id="PTHR33175">
    <property type="entry name" value="DNA-BINDING PROTEIN HU"/>
    <property type="match status" value="1"/>
</dbReference>
<dbReference type="GO" id="GO:0030261">
    <property type="term" value="P:chromosome condensation"/>
    <property type="evidence" value="ECO:0007669"/>
    <property type="project" value="UniProtKB-KW"/>
</dbReference>
<dbReference type="Gene3D" id="4.10.520.10">
    <property type="entry name" value="IHF-like DNA-binding proteins"/>
    <property type="match status" value="1"/>
</dbReference>
<dbReference type="InterPro" id="IPR010992">
    <property type="entry name" value="IHF-like_DNA-bd_dom_sf"/>
</dbReference>
<dbReference type="Pfam" id="PF00216">
    <property type="entry name" value="Bac_DNA_binding"/>
    <property type="match status" value="1"/>
</dbReference>
<dbReference type="PRINTS" id="PR01727">
    <property type="entry name" value="DNABINDINGHU"/>
</dbReference>
<evidence type="ECO:0000313" key="5">
    <source>
        <dbReference type="Proteomes" id="UP000228952"/>
    </source>
</evidence>
<dbReference type="GO" id="GO:0003677">
    <property type="term" value="F:DNA binding"/>
    <property type="evidence" value="ECO:0007669"/>
    <property type="project" value="UniProtKB-KW"/>
</dbReference>
<evidence type="ECO:0008006" key="6">
    <source>
        <dbReference type="Google" id="ProtNLM"/>
    </source>
</evidence>
<sequence length="90" mass="9785">MTKAQLFSMLADKTGMSKKQSKAAVEGFIDVVTASLKKGEPVTITGFGKFSVGHLKARKQVVPRSKTVVNVPARNVPRFKAGKQLREAVR</sequence>
<name>A0A2M7W2V1_9BACT</name>
<evidence type="ECO:0000256" key="3">
    <source>
        <dbReference type="RuleBase" id="RU003939"/>
    </source>
</evidence>
<comment type="similarity">
    <text evidence="3">Belongs to the bacterial histone-like protein family.</text>
</comment>
<dbReference type="GO" id="GO:0030527">
    <property type="term" value="F:structural constituent of chromatin"/>
    <property type="evidence" value="ECO:0007669"/>
    <property type="project" value="InterPro"/>
</dbReference>
<dbReference type="PANTHER" id="PTHR33175:SF3">
    <property type="entry name" value="DNA-BINDING PROTEIN HU-BETA"/>
    <property type="match status" value="1"/>
</dbReference>
<dbReference type="SUPFAM" id="SSF47729">
    <property type="entry name" value="IHF-like DNA-binding proteins"/>
    <property type="match status" value="1"/>
</dbReference>
<evidence type="ECO:0000256" key="1">
    <source>
        <dbReference type="ARBA" id="ARBA00023067"/>
    </source>
</evidence>
<proteinExistence type="inferred from homology"/>
<organism evidence="4 5">
    <name type="scientific">Candidatus Dojkabacteria bacterium CG_4_10_14_0_2_um_filter_Dojkabacteria_WS6_41_15</name>
    <dbReference type="NCBI Taxonomy" id="2014249"/>
    <lineage>
        <taxon>Bacteria</taxon>
        <taxon>Candidatus Dojkabacteria</taxon>
    </lineage>
</organism>
<dbReference type="EMBL" id="PFQB01000020">
    <property type="protein sequence ID" value="PJA15272.1"/>
    <property type="molecule type" value="Genomic_DNA"/>
</dbReference>
<dbReference type="SMART" id="SM00411">
    <property type="entry name" value="BHL"/>
    <property type="match status" value="1"/>
</dbReference>
<evidence type="ECO:0000313" key="4">
    <source>
        <dbReference type="EMBL" id="PJA15272.1"/>
    </source>
</evidence>
<accession>A0A2M7W2V1</accession>
<dbReference type="Proteomes" id="UP000228952">
    <property type="component" value="Unassembled WGS sequence"/>
</dbReference>
<reference evidence="5" key="1">
    <citation type="submission" date="2017-09" db="EMBL/GenBank/DDBJ databases">
        <title>Depth-based differentiation of microbial function through sediment-hosted aquifers and enrichment of novel symbionts in the deep terrestrial subsurface.</title>
        <authorList>
            <person name="Probst A.J."/>
            <person name="Ladd B."/>
            <person name="Jarett J.K."/>
            <person name="Geller-Mcgrath D.E."/>
            <person name="Sieber C.M.K."/>
            <person name="Emerson J.B."/>
            <person name="Anantharaman K."/>
            <person name="Thomas B.C."/>
            <person name="Malmstrom R."/>
            <person name="Stieglmeier M."/>
            <person name="Klingl A."/>
            <person name="Woyke T."/>
            <person name="Ryan C.M."/>
            <person name="Banfield J.F."/>
        </authorList>
    </citation>
    <scope>NUCLEOTIDE SEQUENCE [LARGE SCALE GENOMIC DNA]</scope>
</reference>
<dbReference type="InterPro" id="IPR000119">
    <property type="entry name" value="Hist_DNA-bd"/>
</dbReference>
<dbReference type="CDD" id="cd13831">
    <property type="entry name" value="HU"/>
    <property type="match status" value="1"/>
</dbReference>
<gene>
    <name evidence="4" type="ORF">COX64_00855</name>
</gene>
<dbReference type="AlphaFoldDB" id="A0A2M7W2V1"/>
<protein>
    <recommendedName>
        <fullName evidence="6">DNA-binding protein</fullName>
    </recommendedName>
</protein>
<keyword evidence="1" id="KW-0226">DNA condensation</keyword>
<comment type="caution">
    <text evidence="4">The sequence shown here is derived from an EMBL/GenBank/DDBJ whole genome shotgun (WGS) entry which is preliminary data.</text>
</comment>